<evidence type="ECO:0000313" key="3">
    <source>
        <dbReference type="Proteomes" id="UP001472677"/>
    </source>
</evidence>
<evidence type="ECO:0000313" key="2">
    <source>
        <dbReference type="EMBL" id="KAK8532069.1"/>
    </source>
</evidence>
<organism evidence="2 3">
    <name type="scientific">Hibiscus sabdariffa</name>
    <name type="common">roselle</name>
    <dbReference type="NCBI Taxonomy" id="183260"/>
    <lineage>
        <taxon>Eukaryota</taxon>
        <taxon>Viridiplantae</taxon>
        <taxon>Streptophyta</taxon>
        <taxon>Embryophyta</taxon>
        <taxon>Tracheophyta</taxon>
        <taxon>Spermatophyta</taxon>
        <taxon>Magnoliopsida</taxon>
        <taxon>eudicotyledons</taxon>
        <taxon>Gunneridae</taxon>
        <taxon>Pentapetalae</taxon>
        <taxon>rosids</taxon>
        <taxon>malvids</taxon>
        <taxon>Malvales</taxon>
        <taxon>Malvaceae</taxon>
        <taxon>Malvoideae</taxon>
        <taxon>Hibiscus</taxon>
    </lineage>
</organism>
<evidence type="ECO:0000256" key="1">
    <source>
        <dbReference type="SAM" id="MobiDB-lite"/>
    </source>
</evidence>
<proteinExistence type="predicted"/>
<reference evidence="2 3" key="1">
    <citation type="journal article" date="2024" name="G3 (Bethesda)">
        <title>Genome assembly of Hibiscus sabdariffa L. provides insights into metabolisms of medicinal natural products.</title>
        <authorList>
            <person name="Kim T."/>
        </authorList>
    </citation>
    <scope>NUCLEOTIDE SEQUENCE [LARGE SCALE GENOMIC DNA]</scope>
    <source>
        <strain evidence="2">TK-2024</strain>
        <tissue evidence="2">Old leaves</tissue>
    </source>
</reference>
<gene>
    <name evidence="2" type="ORF">V6N12_053519</name>
</gene>
<name>A0ABR2D7V0_9ROSI</name>
<keyword evidence="3" id="KW-1185">Reference proteome</keyword>
<dbReference type="EMBL" id="JBBPBM010000034">
    <property type="protein sequence ID" value="KAK8532069.1"/>
    <property type="molecule type" value="Genomic_DNA"/>
</dbReference>
<accession>A0ABR2D7V0</accession>
<dbReference type="Proteomes" id="UP001472677">
    <property type="component" value="Unassembled WGS sequence"/>
</dbReference>
<feature type="region of interest" description="Disordered" evidence="1">
    <location>
        <begin position="34"/>
        <end position="93"/>
    </location>
</feature>
<sequence>MHYEQLQILDFYSYSDEVRRNELESTRIQNFVNFSSHKTTRTEQSKPSNSKSVTRESTVIDSYNTPTMTHESRASQAMSSSTETTSGGDNNNACVYTNMNVVAAVSSQSAGVSIGANKDNLTTCEGDG</sequence>
<protein>
    <submittedName>
        <fullName evidence="2">Uncharacterized protein</fullName>
    </submittedName>
</protein>
<feature type="compositionally biased region" description="Polar residues" evidence="1">
    <location>
        <begin position="45"/>
        <end position="93"/>
    </location>
</feature>
<comment type="caution">
    <text evidence="2">The sequence shown here is derived from an EMBL/GenBank/DDBJ whole genome shotgun (WGS) entry which is preliminary data.</text>
</comment>